<dbReference type="Pfam" id="PF01048">
    <property type="entry name" value="PNP_UDP_1"/>
    <property type="match status" value="1"/>
</dbReference>
<dbReference type="InterPro" id="IPR000845">
    <property type="entry name" value="Nucleoside_phosphorylase_d"/>
</dbReference>
<dbReference type="PANTHER" id="PTHR43691:SF11">
    <property type="entry name" value="FI09636P-RELATED"/>
    <property type="match status" value="1"/>
</dbReference>
<keyword evidence="5" id="KW-0808">Transferase</keyword>
<evidence type="ECO:0000256" key="6">
    <source>
        <dbReference type="ARBA" id="ARBA00048447"/>
    </source>
</evidence>
<dbReference type="PROSITE" id="PS01232">
    <property type="entry name" value="PNP_UDP_1"/>
    <property type="match status" value="1"/>
</dbReference>
<dbReference type="Gene3D" id="3.40.50.1580">
    <property type="entry name" value="Nucleoside phosphorylase domain"/>
    <property type="match status" value="1"/>
</dbReference>
<name>A0A7M2RH14_9FIRM</name>
<dbReference type="EC" id="2.4.2.3" evidence="2"/>
<dbReference type="GO" id="GO:0005829">
    <property type="term" value="C:cytosol"/>
    <property type="evidence" value="ECO:0007669"/>
    <property type="project" value="TreeGrafter"/>
</dbReference>
<dbReference type="GO" id="GO:0004850">
    <property type="term" value="F:uridine phosphorylase activity"/>
    <property type="evidence" value="ECO:0007669"/>
    <property type="project" value="UniProtKB-EC"/>
</dbReference>
<keyword evidence="4" id="KW-0328">Glycosyltransferase</keyword>
<accession>A0A7M2RH14</accession>
<evidence type="ECO:0000313" key="9">
    <source>
        <dbReference type="Proteomes" id="UP000593601"/>
    </source>
</evidence>
<dbReference type="Proteomes" id="UP000593601">
    <property type="component" value="Chromosome"/>
</dbReference>
<evidence type="ECO:0000256" key="1">
    <source>
        <dbReference type="ARBA" id="ARBA00010456"/>
    </source>
</evidence>
<dbReference type="PANTHER" id="PTHR43691">
    <property type="entry name" value="URIDINE PHOSPHORYLASE"/>
    <property type="match status" value="1"/>
</dbReference>
<proteinExistence type="inferred from homology"/>
<evidence type="ECO:0000313" key="8">
    <source>
        <dbReference type="EMBL" id="QOV18662.1"/>
    </source>
</evidence>
<dbReference type="InterPro" id="IPR018016">
    <property type="entry name" value="Nucleoside_phosphorylase_CS"/>
</dbReference>
<dbReference type="AlphaFoldDB" id="A0A7M2RH14"/>
<dbReference type="GO" id="GO:0009164">
    <property type="term" value="P:nucleoside catabolic process"/>
    <property type="evidence" value="ECO:0007669"/>
    <property type="project" value="UniProtKB-ARBA"/>
</dbReference>
<dbReference type="RefSeq" id="WP_193735024.1">
    <property type="nucleotide sequence ID" value="NZ_CP063304.1"/>
</dbReference>
<evidence type="ECO:0000256" key="5">
    <source>
        <dbReference type="ARBA" id="ARBA00022679"/>
    </source>
</evidence>
<comment type="catalytic activity">
    <reaction evidence="6">
        <text>uridine + phosphate = alpha-D-ribose 1-phosphate + uracil</text>
        <dbReference type="Rhea" id="RHEA:24388"/>
        <dbReference type="ChEBI" id="CHEBI:16704"/>
        <dbReference type="ChEBI" id="CHEBI:17568"/>
        <dbReference type="ChEBI" id="CHEBI:43474"/>
        <dbReference type="ChEBI" id="CHEBI:57720"/>
        <dbReference type="EC" id="2.4.2.3"/>
    </reaction>
</comment>
<dbReference type="InterPro" id="IPR035994">
    <property type="entry name" value="Nucleoside_phosphorylase_sf"/>
</dbReference>
<dbReference type="EMBL" id="CP063304">
    <property type="protein sequence ID" value="QOV18662.1"/>
    <property type="molecule type" value="Genomic_DNA"/>
</dbReference>
<dbReference type="KEGG" id="bliq:INP51_11685"/>
<evidence type="ECO:0000256" key="4">
    <source>
        <dbReference type="ARBA" id="ARBA00022676"/>
    </source>
</evidence>
<organism evidence="8 9">
    <name type="scientific">Blautia liquoris</name>
    <dbReference type="NCBI Taxonomy" id="2779518"/>
    <lineage>
        <taxon>Bacteria</taxon>
        <taxon>Bacillati</taxon>
        <taxon>Bacillota</taxon>
        <taxon>Clostridia</taxon>
        <taxon>Lachnospirales</taxon>
        <taxon>Lachnospiraceae</taxon>
        <taxon>Blautia</taxon>
    </lineage>
</organism>
<evidence type="ECO:0000256" key="2">
    <source>
        <dbReference type="ARBA" id="ARBA00011888"/>
    </source>
</evidence>
<evidence type="ECO:0000256" key="3">
    <source>
        <dbReference type="ARBA" id="ARBA00021980"/>
    </source>
</evidence>
<keyword evidence="9" id="KW-1185">Reference proteome</keyword>
<dbReference type="SUPFAM" id="SSF53167">
    <property type="entry name" value="Purine and uridine phosphorylases"/>
    <property type="match status" value="1"/>
</dbReference>
<sequence length="263" mass="28871">MNEKVYGSSIDLDSGIGAKYAILPGDPERVAVIAGYLENPKPLSVHREYTSYEGYLDGEKILVISTGMGGPSATIAVEELAMIGVDTVIRLGTCGGMQPEVRSGELILPTAAIRQEGTTKEYVYGEFPAAANFDVVRALDEAAEKVGVKVHKGIVQSKDSYYGQHMPDRMPAERDLKEHYDAWIRAGALASEMECAAVFIVSQVRRLRAGAVLHVIWNKERERAGLSSKTTRDLDLAIQTVTEGIRILIKKRKRSESTNEIQF</sequence>
<protein>
    <recommendedName>
        <fullName evidence="3">Uridine phosphorylase</fullName>
        <ecNumber evidence="2">2.4.2.3</ecNumber>
    </recommendedName>
</protein>
<dbReference type="CDD" id="cd17767">
    <property type="entry name" value="UP_EcUdp-like"/>
    <property type="match status" value="1"/>
</dbReference>
<evidence type="ECO:0000259" key="7">
    <source>
        <dbReference type="Pfam" id="PF01048"/>
    </source>
</evidence>
<reference evidence="8 9" key="1">
    <citation type="submission" date="2020-10" db="EMBL/GenBank/DDBJ databases">
        <title>Blautia liquoris sp.nov., isolated from the mud in a fermentation cellar used for the production of Chinese strong-flavoured liquor.</title>
        <authorList>
            <person name="Lu L."/>
        </authorList>
    </citation>
    <scope>NUCLEOTIDE SEQUENCE [LARGE SCALE GENOMIC DNA]</scope>
    <source>
        <strain evidence="8 9">LZLJ-3</strain>
    </source>
</reference>
<comment type="similarity">
    <text evidence="1">Belongs to the PNP/UDP phosphorylase family.</text>
</comment>
<gene>
    <name evidence="8" type="ORF">INP51_11685</name>
</gene>
<feature type="domain" description="Nucleoside phosphorylase" evidence="7">
    <location>
        <begin position="19"/>
        <end position="215"/>
    </location>
</feature>